<dbReference type="EC" id="3.5.2.6" evidence="6"/>
<feature type="chain" id="PRO_5030578121" description="beta-lactamase" evidence="13">
    <location>
        <begin position="22"/>
        <end position="301"/>
    </location>
</feature>
<evidence type="ECO:0000259" key="14">
    <source>
        <dbReference type="SMART" id="SM00849"/>
    </source>
</evidence>
<dbReference type="Proteomes" id="UP000535937">
    <property type="component" value="Unassembled WGS sequence"/>
</dbReference>
<keyword evidence="11" id="KW-0862">Zinc</keyword>
<keyword evidence="10 15" id="KW-0378">Hydrolase</keyword>
<keyword evidence="8 13" id="KW-0732">Signal</keyword>
<dbReference type="SMART" id="SM00849">
    <property type="entry name" value="Lactamase_B"/>
    <property type="match status" value="1"/>
</dbReference>
<keyword evidence="7" id="KW-0479">Metal-binding</keyword>
<accession>A0A7W4W8I4</accession>
<dbReference type="InterPro" id="IPR001279">
    <property type="entry name" value="Metallo-B-lactamas"/>
</dbReference>
<protein>
    <recommendedName>
        <fullName evidence="6">beta-lactamase</fullName>
        <ecNumber evidence="6">3.5.2.6</ecNumber>
    </recommendedName>
</protein>
<evidence type="ECO:0000256" key="2">
    <source>
        <dbReference type="ARBA" id="ARBA00001947"/>
    </source>
</evidence>
<dbReference type="EMBL" id="JACHWZ010000002">
    <property type="protein sequence ID" value="MBB3059675.1"/>
    <property type="molecule type" value="Genomic_DNA"/>
</dbReference>
<dbReference type="AlphaFoldDB" id="A0A7W4W8I4"/>
<evidence type="ECO:0000256" key="8">
    <source>
        <dbReference type="ARBA" id="ARBA00022729"/>
    </source>
</evidence>
<dbReference type="GO" id="GO:0017001">
    <property type="term" value="P:antibiotic catabolic process"/>
    <property type="evidence" value="ECO:0007669"/>
    <property type="project" value="InterPro"/>
</dbReference>
<gene>
    <name evidence="15" type="ORF">FHS09_000483</name>
</gene>
<sequence length="301" mass="32735">MNRILSTLGLFLFFVADHVVAQNDFSGVEISSKKVADNLYMLQGAGGNIALFAGKDGAFMVDDQFAPLSEKIQKAVVGLTDKPLRFVINTHWHGDHTGGNETLGETGALIVAHENVRKRMSTKQFIKAFGREVSASPDAALPVITFTDAAAFHWNGDDVIVQHVDPAHTDGDSIVHFKKANVIHMGDTFFNGTYPFIDLSSGGSFDGVVASAERVLKLADDQTKIIPGHGPLADKASLQKYRDAMVTLRGKILALIQQGKSREEVIAARPTEDFDQQYGQGFMKPDLWTGIVYDSLAGSRE</sequence>
<dbReference type="Pfam" id="PF00753">
    <property type="entry name" value="Lactamase_B"/>
    <property type="match status" value="1"/>
</dbReference>
<dbReference type="PANTHER" id="PTHR42951">
    <property type="entry name" value="METALLO-BETA-LACTAMASE DOMAIN-CONTAINING"/>
    <property type="match status" value="1"/>
</dbReference>
<dbReference type="InterPro" id="IPR001018">
    <property type="entry name" value="Beta-lactamase_class-B_CS"/>
</dbReference>
<feature type="signal peptide" evidence="13">
    <location>
        <begin position="1"/>
        <end position="21"/>
    </location>
</feature>
<evidence type="ECO:0000256" key="12">
    <source>
        <dbReference type="ARBA" id="ARBA00023251"/>
    </source>
</evidence>
<dbReference type="InterPro" id="IPR036866">
    <property type="entry name" value="RibonucZ/Hydroxyglut_hydro"/>
</dbReference>
<evidence type="ECO:0000256" key="3">
    <source>
        <dbReference type="ARBA" id="ARBA00004418"/>
    </source>
</evidence>
<evidence type="ECO:0000256" key="13">
    <source>
        <dbReference type="SAM" id="SignalP"/>
    </source>
</evidence>
<comment type="cofactor">
    <cofactor evidence="2">
        <name>Zn(2+)</name>
        <dbReference type="ChEBI" id="CHEBI:29105"/>
    </cofactor>
</comment>
<evidence type="ECO:0000256" key="9">
    <source>
        <dbReference type="ARBA" id="ARBA00022764"/>
    </source>
</evidence>
<comment type="catalytic activity">
    <reaction evidence="1">
        <text>a beta-lactam + H2O = a substituted beta-amino acid</text>
        <dbReference type="Rhea" id="RHEA:20401"/>
        <dbReference type="ChEBI" id="CHEBI:15377"/>
        <dbReference type="ChEBI" id="CHEBI:35627"/>
        <dbReference type="ChEBI" id="CHEBI:140347"/>
        <dbReference type="EC" id="3.5.2.6"/>
    </reaction>
</comment>
<proteinExistence type="inferred from homology"/>
<keyword evidence="9" id="KW-0574">Periplasm</keyword>
<evidence type="ECO:0000313" key="15">
    <source>
        <dbReference type="EMBL" id="MBB3059675.1"/>
    </source>
</evidence>
<keyword evidence="12" id="KW-0046">Antibiotic resistance</keyword>
<evidence type="ECO:0000256" key="5">
    <source>
        <dbReference type="ARBA" id="ARBA00011245"/>
    </source>
</evidence>
<dbReference type="PROSITE" id="PS00743">
    <property type="entry name" value="BETA_LACTAMASE_B_1"/>
    <property type="match status" value="1"/>
</dbReference>
<reference evidence="15 16" key="1">
    <citation type="submission" date="2020-08" db="EMBL/GenBank/DDBJ databases">
        <title>Genomic Encyclopedia of Type Strains, Phase III (KMG-III): the genomes of soil and plant-associated and newly described type strains.</title>
        <authorList>
            <person name="Whitman W."/>
        </authorList>
    </citation>
    <scope>NUCLEOTIDE SEQUENCE [LARGE SCALE GENOMIC DNA]</scope>
    <source>
        <strain evidence="15 16">CECT 8799</strain>
    </source>
</reference>
<dbReference type="InterPro" id="IPR050855">
    <property type="entry name" value="NDM-1-like"/>
</dbReference>
<evidence type="ECO:0000256" key="4">
    <source>
        <dbReference type="ARBA" id="ARBA00005250"/>
    </source>
</evidence>
<dbReference type="CDD" id="cd16282">
    <property type="entry name" value="metallo-hydrolase-like_MBL-fold"/>
    <property type="match status" value="1"/>
</dbReference>
<dbReference type="RefSeq" id="WP_183456329.1">
    <property type="nucleotide sequence ID" value="NZ_JACHWZ010000002.1"/>
</dbReference>
<organism evidence="15 16">
    <name type="scientific">Microbulbifer rhizosphaerae</name>
    <dbReference type="NCBI Taxonomy" id="1562603"/>
    <lineage>
        <taxon>Bacteria</taxon>
        <taxon>Pseudomonadati</taxon>
        <taxon>Pseudomonadota</taxon>
        <taxon>Gammaproteobacteria</taxon>
        <taxon>Cellvibrionales</taxon>
        <taxon>Microbulbiferaceae</taxon>
        <taxon>Microbulbifer</taxon>
    </lineage>
</organism>
<comment type="similarity">
    <text evidence="4">Belongs to the metallo-beta-lactamase superfamily. Class-B beta-lactamase family.</text>
</comment>
<evidence type="ECO:0000256" key="11">
    <source>
        <dbReference type="ARBA" id="ARBA00022833"/>
    </source>
</evidence>
<dbReference type="GO" id="GO:0046677">
    <property type="term" value="P:response to antibiotic"/>
    <property type="evidence" value="ECO:0007669"/>
    <property type="project" value="UniProtKB-KW"/>
</dbReference>
<evidence type="ECO:0000256" key="1">
    <source>
        <dbReference type="ARBA" id="ARBA00001526"/>
    </source>
</evidence>
<dbReference type="GO" id="GO:0042597">
    <property type="term" value="C:periplasmic space"/>
    <property type="evidence" value="ECO:0007669"/>
    <property type="project" value="UniProtKB-SubCell"/>
</dbReference>
<evidence type="ECO:0000256" key="10">
    <source>
        <dbReference type="ARBA" id="ARBA00022801"/>
    </source>
</evidence>
<evidence type="ECO:0000313" key="16">
    <source>
        <dbReference type="Proteomes" id="UP000535937"/>
    </source>
</evidence>
<name>A0A7W4W8I4_9GAMM</name>
<comment type="subunit">
    <text evidence="5">Monomer.</text>
</comment>
<comment type="subcellular location">
    <subcellularLocation>
        <location evidence="3">Periplasm</location>
    </subcellularLocation>
</comment>
<feature type="domain" description="Metallo-beta-lactamase" evidence="14">
    <location>
        <begin position="46"/>
        <end position="229"/>
    </location>
</feature>
<dbReference type="GO" id="GO:0008270">
    <property type="term" value="F:zinc ion binding"/>
    <property type="evidence" value="ECO:0007669"/>
    <property type="project" value="InterPro"/>
</dbReference>
<evidence type="ECO:0000256" key="6">
    <source>
        <dbReference type="ARBA" id="ARBA00012865"/>
    </source>
</evidence>
<keyword evidence="16" id="KW-1185">Reference proteome</keyword>
<dbReference type="PANTHER" id="PTHR42951:SF4">
    <property type="entry name" value="ACYL-COENZYME A THIOESTERASE MBLAC2"/>
    <property type="match status" value="1"/>
</dbReference>
<comment type="caution">
    <text evidence="15">The sequence shown here is derived from an EMBL/GenBank/DDBJ whole genome shotgun (WGS) entry which is preliminary data.</text>
</comment>
<dbReference type="SUPFAM" id="SSF56281">
    <property type="entry name" value="Metallo-hydrolase/oxidoreductase"/>
    <property type="match status" value="1"/>
</dbReference>
<dbReference type="GO" id="GO:0008800">
    <property type="term" value="F:beta-lactamase activity"/>
    <property type="evidence" value="ECO:0007669"/>
    <property type="project" value="UniProtKB-EC"/>
</dbReference>
<dbReference type="Gene3D" id="3.60.15.10">
    <property type="entry name" value="Ribonuclease Z/Hydroxyacylglutathione hydrolase-like"/>
    <property type="match status" value="1"/>
</dbReference>
<evidence type="ECO:0000256" key="7">
    <source>
        <dbReference type="ARBA" id="ARBA00022723"/>
    </source>
</evidence>